<dbReference type="OrthoDB" id="1744869at2759"/>
<dbReference type="VEuPathDB" id="FungiDB:jhhlp_001299"/>
<comment type="caution">
    <text evidence="2">The sequence shown here is derived from an EMBL/GenBank/DDBJ whole genome shotgun (WGS) entry which is preliminary data.</text>
</comment>
<feature type="compositionally biased region" description="Basic and acidic residues" evidence="1">
    <location>
        <begin position="467"/>
        <end position="485"/>
    </location>
</feature>
<gene>
    <name evidence="2" type="ORF">jhhlp_001299</name>
</gene>
<dbReference type="AlphaFoldDB" id="A0A2N3NHU6"/>
<organism evidence="2 3">
    <name type="scientific">Lomentospora prolificans</name>
    <dbReference type="NCBI Taxonomy" id="41688"/>
    <lineage>
        <taxon>Eukaryota</taxon>
        <taxon>Fungi</taxon>
        <taxon>Dikarya</taxon>
        <taxon>Ascomycota</taxon>
        <taxon>Pezizomycotina</taxon>
        <taxon>Sordariomycetes</taxon>
        <taxon>Hypocreomycetidae</taxon>
        <taxon>Microascales</taxon>
        <taxon>Microascaceae</taxon>
        <taxon>Lomentospora</taxon>
    </lineage>
</organism>
<feature type="region of interest" description="Disordered" evidence="1">
    <location>
        <begin position="467"/>
        <end position="496"/>
    </location>
</feature>
<feature type="compositionally biased region" description="Polar residues" evidence="1">
    <location>
        <begin position="487"/>
        <end position="496"/>
    </location>
</feature>
<dbReference type="STRING" id="41688.A0A2N3NHU6"/>
<sequence>MSLPLVYRAARSIHVQGLSWMRKTKLRSLSTESVSKDTFKFSLRVSPSSNTEQRGRKHVLSDNGDAAVVLATPSFARWLTNESFMSALLASFAQRDLQVLAAVVDDLSPSSPFGKPTAGFSIMQGSVDEMLPGFSSKPVLSKSRDRPQRGSITVTLPSAGPKATTLSATLPLANTIFQNGLESTLLASTWTSQGQGAFKLSSVAERTKHEIVCSAPASATSLTLSVPLIPVTPPRRILGCLGNILSEIEVDGKAVPASTELEAKVQQVYDSRAAADNLSTTGMPVDIWALISTPEATLTPSLLEAMKSFENARFDGPEEEASVGYRNSKTAAELLMSGFRLYRITSGGGGWGKRRGRLSLDADWASFGPGAEDPNMILTSADDKGPAILQRGVVSPGSYIQFVTAPHLGEAADLGKSPSFSGSVVLGTSSSLRDGVQSTSDAGEAATCVWGHFGGLSRKHIFLSERAEVGSSKEDTDRPRPEEQKVMMNSNKTQQDFIDMYHHPDI</sequence>
<accession>A0A2N3NHU6</accession>
<evidence type="ECO:0000313" key="3">
    <source>
        <dbReference type="Proteomes" id="UP000233524"/>
    </source>
</evidence>
<reference evidence="2 3" key="1">
    <citation type="journal article" date="2017" name="G3 (Bethesda)">
        <title>First Draft Genome Sequence of the Pathogenic Fungus Lomentospora prolificans (Formerly Scedosporium prolificans).</title>
        <authorList>
            <person name="Luo R."/>
            <person name="Zimin A."/>
            <person name="Workman R."/>
            <person name="Fan Y."/>
            <person name="Pertea G."/>
            <person name="Grossman N."/>
            <person name="Wear M.P."/>
            <person name="Jia B."/>
            <person name="Miller H."/>
            <person name="Casadevall A."/>
            <person name="Timp W."/>
            <person name="Zhang S.X."/>
            <person name="Salzberg S.L."/>
        </authorList>
    </citation>
    <scope>NUCLEOTIDE SEQUENCE [LARGE SCALE GENOMIC DNA]</scope>
    <source>
        <strain evidence="2 3">JHH-5317</strain>
    </source>
</reference>
<evidence type="ECO:0000256" key="1">
    <source>
        <dbReference type="SAM" id="MobiDB-lite"/>
    </source>
</evidence>
<evidence type="ECO:0000313" key="2">
    <source>
        <dbReference type="EMBL" id="PKS12003.1"/>
    </source>
</evidence>
<proteinExistence type="predicted"/>
<dbReference type="EMBL" id="NLAX01000004">
    <property type="protein sequence ID" value="PKS12003.1"/>
    <property type="molecule type" value="Genomic_DNA"/>
</dbReference>
<protein>
    <submittedName>
        <fullName evidence="2">Uncharacterized protein</fullName>
    </submittedName>
</protein>
<keyword evidence="3" id="KW-1185">Reference proteome</keyword>
<name>A0A2N3NHU6_9PEZI</name>
<dbReference type="InParanoid" id="A0A2N3NHU6"/>
<dbReference type="Proteomes" id="UP000233524">
    <property type="component" value="Unassembled WGS sequence"/>
</dbReference>